<protein>
    <recommendedName>
        <fullName evidence="2 7">DNA repair protein RecO</fullName>
    </recommendedName>
    <alternativeName>
        <fullName evidence="6 7">Recombination protein O</fullName>
    </alternativeName>
</protein>
<keyword evidence="3 7" id="KW-0227">DNA damage</keyword>
<keyword evidence="5 7" id="KW-0234">DNA repair</keyword>
<dbReference type="GO" id="GO:0006302">
    <property type="term" value="P:double-strand break repair"/>
    <property type="evidence" value="ECO:0007669"/>
    <property type="project" value="TreeGrafter"/>
</dbReference>
<dbReference type="PANTHER" id="PTHR33991">
    <property type="entry name" value="DNA REPAIR PROTEIN RECO"/>
    <property type="match status" value="1"/>
</dbReference>
<evidence type="ECO:0000256" key="5">
    <source>
        <dbReference type="ARBA" id="ARBA00023204"/>
    </source>
</evidence>
<dbReference type="EMBL" id="LWSA01000079">
    <property type="protein sequence ID" value="OCX74078.1"/>
    <property type="molecule type" value="Genomic_DNA"/>
</dbReference>
<dbReference type="InterPro" id="IPR012340">
    <property type="entry name" value="NA-bd_OB-fold"/>
</dbReference>
<keyword evidence="12" id="KW-1185">Reference proteome</keyword>
<dbReference type="Gene3D" id="2.40.50.140">
    <property type="entry name" value="Nucleic acid-binding proteins"/>
    <property type="match status" value="1"/>
</dbReference>
<dbReference type="GO" id="GO:0006310">
    <property type="term" value="P:DNA recombination"/>
    <property type="evidence" value="ECO:0007669"/>
    <property type="project" value="UniProtKB-UniRule"/>
</dbReference>
<keyword evidence="4 7" id="KW-0233">DNA recombination</keyword>
<evidence type="ECO:0000256" key="6">
    <source>
        <dbReference type="ARBA" id="ARBA00033409"/>
    </source>
</evidence>
<dbReference type="NCBIfam" id="TIGR00613">
    <property type="entry name" value="reco"/>
    <property type="match status" value="1"/>
</dbReference>
<dbReference type="GO" id="GO:0043590">
    <property type="term" value="C:bacterial nucleoid"/>
    <property type="evidence" value="ECO:0007669"/>
    <property type="project" value="TreeGrafter"/>
</dbReference>
<dbReference type="AlphaFoldDB" id="A0A1C2I707"/>
<evidence type="ECO:0000256" key="2">
    <source>
        <dbReference type="ARBA" id="ARBA00021310"/>
    </source>
</evidence>
<dbReference type="Pfam" id="PF11967">
    <property type="entry name" value="RecO_N"/>
    <property type="match status" value="1"/>
</dbReference>
<reference evidence="9 11" key="1">
    <citation type="journal article" date="2016" name="Int. J. Mol. Sci.">
        <title>Comparative genomics of the extreme acidophile Acidithiobacillus thiooxidans reveals intraspecific divergence and niche adaptation.</title>
        <authorList>
            <person name="Zhang X."/>
            <person name="Feng X."/>
            <person name="Tao J."/>
            <person name="Ma L."/>
            <person name="Xiao Y."/>
            <person name="Liang Y."/>
            <person name="Liu X."/>
            <person name="Yin H."/>
        </authorList>
    </citation>
    <scope>NUCLEOTIDE SEQUENCE [LARGE SCALE GENOMIC DNA]</scope>
    <source>
        <strain evidence="10 11">A02</strain>
        <strain evidence="9">DXS-W</strain>
    </source>
</reference>
<name>A0A1C2I707_ACITH</name>
<dbReference type="SUPFAM" id="SSF50249">
    <property type="entry name" value="Nucleic acid-binding proteins"/>
    <property type="match status" value="1"/>
</dbReference>
<dbReference type="OrthoDB" id="9804792at2"/>
<evidence type="ECO:0000313" key="10">
    <source>
        <dbReference type="EMBL" id="OCX74078.1"/>
    </source>
</evidence>
<dbReference type="SUPFAM" id="SSF57863">
    <property type="entry name" value="ArfGap/RecO-like zinc finger"/>
    <property type="match status" value="1"/>
</dbReference>
<gene>
    <name evidence="7" type="primary">recO</name>
    <name evidence="9" type="ORF">A6M23_11265</name>
    <name evidence="10" type="ORF">A6P07_06600</name>
</gene>
<dbReference type="Gene3D" id="1.20.1440.120">
    <property type="entry name" value="Recombination protein O, C-terminal domain"/>
    <property type="match status" value="1"/>
</dbReference>
<evidence type="ECO:0000256" key="7">
    <source>
        <dbReference type="HAMAP-Rule" id="MF_00201"/>
    </source>
</evidence>
<comment type="caution">
    <text evidence="9">The sequence shown here is derived from an EMBL/GenBank/DDBJ whole genome shotgun (WGS) entry which is preliminary data.</text>
</comment>
<evidence type="ECO:0000313" key="11">
    <source>
        <dbReference type="Proteomes" id="UP000094893"/>
    </source>
</evidence>
<dbReference type="Pfam" id="PF02565">
    <property type="entry name" value="RecO_C"/>
    <property type="match status" value="1"/>
</dbReference>
<dbReference type="RefSeq" id="WP_024893894.1">
    <property type="nucleotide sequence ID" value="NZ_LWRY01000126.1"/>
</dbReference>
<accession>A0A1C2I707</accession>
<evidence type="ECO:0000256" key="3">
    <source>
        <dbReference type="ARBA" id="ARBA00022763"/>
    </source>
</evidence>
<dbReference type="PANTHER" id="PTHR33991:SF1">
    <property type="entry name" value="DNA REPAIR PROTEIN RECO"/>
    <property type="match status" value="1"/>
</dbReference>
<evidence type="ECO:0000313" key="9">
    <source>
        <dbReference type="EMBL" id="OCX71740.1"/>
    </source>
</evidence>
<evidence type="ECO:0000256" key="4">
    <source>
        <dbReference type="ARBA" id="ARBA00023172"/>
    </source>
</evidence>
<feature type="domain" description="DNA replication/recombination mediator RecO N-terminal" evidence="8">
    <location>
        <begin position="6"/>
        <end position="74"/>
    </location>
</feature>
<dbReference type="HAMAP" id="MF_00201">
    <property type="entry name" value="RecO"/>
    <property type="match status" value="1"/>
</dbReference>
<dbReference type="InterPro" id="IPR042242">
    <property type="entry name" value="RecO_C"/>
</dbReference>
<organism evidence="9 12">
    <name type="scientific">Acidithiobacillus thiooxidans</name>
    <name type="common">Thiobacillus thiooxidans</name>
    <dbReference type="NCBI Taxonomy" id="930"/>
    <lineage>
        <taxon>Bacteria</taxon>
        <taxon>Pseudomonadati</taxon>
        <taxon>Pseudomonadota</taxon>
        <taxon>Acidithiobacillia</taxon>
        <taxon>Acidithiobacillales</taxon>
        <taxon>Acidithiobacillaceae</taxon>
        <taxon>Acidithiobacillus</taxon>
    </lineage>
</organism>
<comment type="similarity">
    <text evidence="1 7">Belongs to the RecO family.</text>
</comment>
<dbReference type="eggNOG" id="COG1381">
    <property type="taxonomic scope" value="Bacteria"/>
</dbReference>
<proteinExistence type="inferred from homology"/>
<dbReference type="STRING" id="930.GCA_002079865_03077"/>
<evidence type="ECO:0000313" key="12">
    <source>
        <dbReference type="Proteomes" id="UP000095008"/>
    </source>
</evidence>
<sequence length="246" mass="27833">MTTESGDRAWVLHRYAYGDSSLVVEFFSRKQGRLGLLAKGARRPRSPLARIEAGRPLWIRWQGKGDLPLLIQAEELAAVHPLNTLQNLSLFYMNELLLRLTQRADPFPEFFDQYETTIKGLKDVAAIAWNLRRYERHLLEALGWAADLNHCGQCGITLTPDSKWSYLTQAGVFCPRHTPEQGSVTIPAEALQWLAGPMNSAPASGYNAHLRNYLERELQVHLGSKALESRRLLAAYLQRHKRSAST</sequence>
<dbReference type="Proteomes" id="UP000094893">
    <property type="component" value="Unassembled WGS sequence"/>
</dbReference>
<dbReference type="EMBL" id="LWRY01000126">
    <property type="protein sequence ID" value="OCX71740.1"/>
    <property type="molecule type" value="Genomic_DNA"/>
</dbReference>
<comment type="function">
    <text evidence="7">Involved in DNA repair and RecF pathway recombination.</text>
</comment>
<evidence type="ECO:0000259" key="8">
    <source>
        <dbReference type="Pfam" id="PF11967"/>
    </source>
</evidence>
<dbReference type="InterPro" id="IPR037278">
    <property type="entry name" value="ARFGAP/RecO"/>
</dbReference>
<dbReference type="Proteomes" id="UP000095008">
    <property type="component" value="Unassembled WGS sequence"/>
</dbReference>
<evidence type="ECO:0000256" key="1">
    <source>
        <dbReference type="ARBA" id="ARBA00007452"/>
    </source>
</evidence>
<dbReference type="InterPro" id="IPR003717">
    <property type="entry name" value="RecO"/>
</dbReference>
<dbReference type="InterPro" id="IPR022572">
    <property type="entry name" value="DNA_rep/recomb_RecO_N"/>
</dbReference>